<protein>
    <recommendedName>
        <fullName evidence="9">Amino acid transporter</fullName>
    </recommendedName>
</protein>
<evidence type="ECO:0000313" key="8">
    <source>
        <dbReference type="Proteomes" id="UP001214628"/>
    </source>
</evidence>
<feature type="transmembrane region" description="Helical" evidence="6">
    <location>
        <begin position="34"/>
        <end position="61"/>
    </location>
</feature>
<feature type="transmembrane region" description="Helical" evidence="6">
    <location>
        <begin position="467"/>
        <end position="485"/>
    </location>
</feature>
<dbReference type="Gene3D" id="1.20.1740.10">
    <property type="entry name" value="Amino acid/polyamine transporter I"/>
    <property type="match status" value="1"/>
</dbReference>
<evidence type="ECO:0000256" key="5">
    <source>
        <dbReference type="ARBA" id="ARBA00023136"/>
    </source>
</evidence>
<dbReference type="GO" id="GO:0016020">
    <property type="term" value="C:membrane"/>
    <property type="evidence" value="ECO:0007669"/>
    <property type="project" value="UniProtKB-SubCell"/>
</dbReference>
<dbReference type="GO" id="GO:0022857">
    <property type="term" value="F:transmembrane transporter activity"/>
    <property type="evidence" value="ECO:0007669"/>
    <property type="project" value="InterPro"/>
</dbReference>
<gene>
    <name evidence="7" type="ORF">MPSI1_003685</name>
</gene>
<evidence type="ECO:0008006" key="9">
    <source>
        <dbReference type="Google" id="ProtNLM"/>
    </source>
</evidence>
<evidence type="ECO:0000256" key="1">
    <source>
        <dbReference type="ARBA" id="ARBA00004141"/>
    </source>
</evidence>
<dbReference type="PANTHER" id="PTHR45649:SF26">
    <property type="entry name" value="OS04G0435100 PROTEIN"/>
    <property type="match status" value="1"/>
</dbReference>
<feature type="transmembrane region" description="Helical" evidence="6">
    <location>
        <begin position="230"/>
        <end position="247"/>
    </location>
</feature>
<dbReference type="InterPro" id="IPR002293">
    <property type="entry name" value="AA/rel_permease1"/>
</dbReference>
<feature type="transmembrane region" description="Helical" evidence="6">
    <location>
        <begin position="267"/>
        <end position="290"/>
    </location>
</feature>
<accession>A0AAF0FE02</accession>
<sequence>MADIELESKPEVSQDDALLLELGYKQDFKRDLNLWSATAFCFSIMGVVASVSGTMVFPFTYGGHVGIIWGWFVASVFVYAVAASLAELCSAMPTSGGLYYWSARLAPPRYAALASWLTAWMNLLGQLALVCSIEFTTAAMIADAVTISSNFNTFYSDGIKYGLMLALLTLHLIVCSSATHVLAKLNYLYVVINIGTFIAVLVVLGVMAPKQPASVAFGSFENNSEWKSNGFAWFLSMTAAMWSLTGYDAAAHVAEETTNAAVVGPWAMFAAVAGTSTLGWALSIMFSFCIPDPAQLLESKLYMPIVQLYYNVIGKHGALVLWSLTIVIQLNTAAAQVVDASRVAYAFARDGGLPFSSKIAYVHPWTKSPINAVLFTVVGAAIIGLLSLSATAMTALASTAVIGLYISYSIPIFLRITAAGRSFEPGPWSLGRYSIPVAIIACAWVLFITVILFFPAEPDPTPDSMNWSILIVGAIMGGSILFWFASARHWFKGPLYFFEASHGTSQFSHGQAPDGTVSDKPEIGLTDFVPGSD</sequence>
<keyword evidence="3 6" id="KW-0812">Transmembrane</keyword>
<keyword evidence="8" id="KW-1185">Reference proteome</keyword>
<dbReference type="Proteomes" id="UP001214628">
    <property type="component" value="Chromosome 6"/>
</dbReference>
<evidence type="ECO:0000256" key="4">
    <source>
        <dbReference type="ARBA" id="ARBA00022989"/>
    </source>
</evidence>
<feature type="transmembrane region" description="Helical" evidence="6">
    <location>
        <begin position="162"/>
        <end position="181"/>
    </location>
</feature>
<keyword evidence="2" id="KW-0813">Transport</keyword>
<name>A0AAF0FE02_9BASI</name>
<dbReference type="EMBL" id="CP118380">
    <property type="protein sequence ID" value="WFD45009.1"/>
    <property type="molecule type" value="Genomic_DNA"/>
</dbReference>
<feature type="transmembrane region" description="Helical" evidence="6">
    <location>
        <begin position="67"/>
        <end position="89"/>
    </location>
</feature>
<organism evidence="7 8">
    <name type="scientific">Malassezia psittaci</name>
    <dbReference type="NCBI Taxonomy" id="1821823"/>
    <lineage>
        <taxon>Eukaryota</taxon>
        <taxon>Fungi</taxon>
        <taxon>Dikarya</taxon>
        <taxon>Basidiomycota</taxon>
        <taxon>Ustilaginomycotina</taxon>
        <taxon>Malasseziomycetes</taxon>
        <taxon>Malasseziales</taxon>
        <taxon>Malasseziaceae</taxon>
        <taxon>Malassezia</taxon>
    </lineage>
</organism>
<evidence type="ECO:0000256" key="2">
    <source>
        <dbReference type="ARBA" id="ARBA00022448"/>
    </source>
</evidence>
<feature type="transmembrane region" description="Helical" evidence="6">
    <location>
        <begin position="187"/>
        <end position="209"/>
    </location>
</feature>
<reference evidence="7" key="1">
    <citation type="submission" date="2023-02" db="EMBL/GenBank/DDBJ databases">
        <title>Mating type loci evolution in Malassezia.</title>
        <authorList>
            <person name="Coelho M.A."/>
        </authorList>
    </citation>
    <scope>NUCLEOTIDE SEQUENCE</scope>
    <source>
        <strain evidence="7">CBS 14136</strain>
    </source>
</reference>
<dbReference type="AlphaFoldDB" id="A0AAF0FE02"/>
<dbReference type="Pfam" id="PF13520">
    <property type="entry name" value="AA_permease_2"/>
    <property type="match status" value="1"/>
</dbReference>
<evidence type="ECO:0000313" key="7">
    <source>
        <dbReference type="EMBL" id="WFD45009.1"/>
    </source>
</evidence>
<evidence type="ECO:0000256" key="3">
    <source>
        <dbReference type="ARBA" id="ARBA00022692"/>
    </source>
</evidence>
<dbReference type="PIRSF" id="PIRSF006060">
    <property type="entry name" value="AA_transporter"/>
    <property type="match status" value="1"/>
</dbReference>
<comment type="subcellular location">
    <subcellularLocation>
        <location evidence="1">Membrane</location>
        <topology evidence="1">Multi-pass membrane protein</topology>
    </subcellularLocation>
</comment>
<feature type="transmembrane region" description="Helical" evidence="6">
    <location>
        <begin position="370"/>
        <end position="389"/>
    </location>
</feature>
<feature type="transmembrane region" description="Helical" evidence="6">
    <location>
        <begin position="395"/>
        <end position="414"/>
    </location>
</feature>
<keyword evidence="5 6" id="KW-0472">Membrane</keyword>
<dbReference type="PANTHER" id="PTHR45649">
    <property type="entry name" value="AMINO-ACID PERMEASE BAT1"/>
    <property type="match status" value="1"/>
</dbReference>
<keyword evidence="4 6" id="KW-1133">Transmembrane helix</keyword>
<proteinExistence type="predicted"/>
<feature type="transmembrane region" description="Helical" evidence="6">
    <location>
        <begin position="435"/>
        <end position="455"/>
    </location>
</feature>
<evidence type="ECO:0000256" key="6">
    <source>
        <dbReference type="SAM" id="Phobius"/>
    </source>
</evidence>